<name>A0A224XUV9_9HEMI</name>
<accession>A0A224XUV9</accession>
<feature type="signal peptide" evidence="1">
    <location>
        <begin position="1"/>
        <end position="19"/>
    </location>
</feature>
<organism evidence="2">
    <name type="scientific">Panstrongylus lignarius</name>
    <dbReference type="NCBI Taxonomy" id="156445"/>
    <lineage>
        <taxon>Eukaryota</taxon>
        <taxon>Metazoa</taxon>
        <taxon>Ecdysozoa</taxon>
        <taxon>Arthropoda</taxon>
        <taxon>Hexapoda</taxon>
        <taxon>Insecta</taxon>
        <taxon>Pterygota</taxon>
        <taxon>Neoptera</taxon>
        <taxon>Paraneoptera</taxon>
        <taxon>Hemiptera</taxon>
        <taxon>Heteroptera</taxon>
        <taxon>Panheteroptera</taxon>
        <taxon>Cimicomorpha</taxon>
        <taxon>Reduviidae</taxon>
        <taxon>Triatominae</taxon>
        <taxon>Panstrongylus</taxon>
    </lineage>
</organism>
<reference evidence="2" key="1">
    <citation type="journal article" date="2018" name="PLoS Negl. Trop. Dis.">
        <title>An insight into the salivary gland and fat body transcriptome of Panstrongylus lignarius (Hemiptera: Heteroptera), the main vector of Chagas disease in Peru.</title>
        <authorList>
            <person name="Nevoa J.C."/>
            <person name="Mendes M.T."/>
            <person name="da Silva M.V."/>
            <person name="Soares S.C."/>
            <person name="Oliveira C.J.F."/>
            <person name="Ribeiro J.M.C."/>
        </authorList>
    </citation>
    <scope>NUCLEOTIDE SEQUENCE</scope>
</reference>
<evidence type="ECO:0000256" key="1">
    <source>
        <dbReference type="SAM" id="SignalP"/>
    </source>
</evidence>
<sequence length="97" mass="11427">MKSVLVLIFLIFNLFSVQCNDEVEEAELVKIPSQSLRRYFQKIISLHSKPTDENPSGWILLLNNKTTHKIRKHHGRRRPCPHGMKIDHLGECRKPWK</sequence>
<evidence type="ECO:0000313" key="2">
    <source>
        <dbReference type="EMBL" id="JAW14944.1"/>
    </source>
</evidence>
<dbReference type="AlphaFoldDB" id="A0A224XUV9"/>
<protein>
    <submittedName>
        <fullName evidence="2">Putative secreted protein</fullName>
    </submittedName>
</protein>
<feature type="chain" id="PRO_5013234197" evidence="1">
    <location>
        <begin position="20"/>
        <end position="97"/>
    </location>
</feature>
<proteinExistence type="predicted"/>
<keyword evidence="1" id="KW-0732">Signal</keyword>
<dbReference type="EMBL" id="GFTR01001482">
    <property type="protein sequence ID" value="JAW14944.1"/>
    <property type="molecule type" value="Transcribed_RNA"/>
</dbReference>